<keyword evidence="2" id="KW-0808">Transferase</keyword>
<dbReference type="GO" id="GO:0003964">
    <property type="term" value="F:RNA-directed DNA polymerase activity"/>
    <property type="evidence" value="ECO:0007669"/>
    <property type="project" value="UniProtKB-KW"/>
</dbReference>
<evidence type="ECO:0000313" key="3">
    <source>
        <dbReference type="Proteomes" id="UP000321393"/>
    </source>
</evidence>
<dbReference type="Proteomes" id="UP000321393">
    <property type="component" value="Unassembled WGS sequence"/>
</dbReference>
<dbReference type="EMBL" id="SSTD01008434">
    <property type="protein sequence ID" value="TYK15960.1"/>
    <property type="molecule type" value="Genomic_DNA"/>
</dbReference>
<evidence type="ECO:0000313" key="2">
    <source>
        <dbReference type="EMBL" id="TYK15960.1"/>
    </source>
</evidence>
<sequence>MELDSLDQADSKVSDEIIDRLEEAIGYEAIHYFTTCYKSSKPNSDDVDRVLEGIEPTISAKQNQILDVAFTKEEIERVLKQMHPTKAPGLDGAHALFFQYYWDIIGSDVTNICLNILNTSLNMDNLNYSFDAMHTTSGVASEKKGEREKRETRRAFIVRSSPPSIPSSLSSLIVPPPSATLVMVAFFCFELVSVWDYPTVMVVLAILQLCYDWRSKSKACRTTNASSLSTSCSQSAQKEIELQAKLNEALERIKVQDTKRCPDTQQTSGNNVGSGITDAACCFGIRSIGNASSDATMADACYGIGRDISDVVLVRRRECLSRRFSQRREIRRPILS</sequence>
<dbReference type="EMBL" id="SSTE01012141">
    <property type="protein sequence ID" value="KAA0049602.1"/>
    <property type="molecule type" value="Genomic_DNA"/>
</dbReference>
<evidence type="ECO:0000313" key="4">
    <source>
        <dbReference type="Proteomes" id="UP000321947"/>
    </source>
</evidence>
<gene>
    <name evidence="2" type="ORF">E5676_scaffold94G00790</name>
    <name evidence="1" type="ORF">E6C27_scaffold163G00530</name>
</gene>
<name>A0A5D3CX81_CUCMM</name>
<accession>A0A5D3CX81</accession>
<dbReference type="OrthoDB" id="1938551at2759"/>
<protein>
    <submittedName>
        <fullName evidence="2">Reverse transcriptase</fullName>
    </submittedName>
</protein>
<comment type="caution">
    <text evidence="2">The sequence shown here is derived from an EMBL/GenBank/DDBJ whole genome shotgun (WGS) entry which is preliminary data.</text>
</comment>
<organism evidence="2 4">
    <name type="scientific">Cucumis melo var. makuwa</name>
    <name type="common">Oriental melon</name>
    <dbReference type="NCBI Taxonomy" id="1194695"/>
    <lineage>
        <taxon>Eukaryota</taxon>
        <taxon>Viridiplantae</taxon>
        <taxon>Streptophyta</taxon>
        <taxon>Embryophyta</taxon>
        <taxon>Tracheophyta</taxon>
        <taxon>Spermatophyta</taxon>
        <taxon>Magnoliopsida</taxon>
        <taxon>eudicotyledons</taxon>
        <taxon>Gunneridae</taxon>
        <taxon>Pentapetalae</taxon>
        <taxon>rosids</taxon>
        <taxon>fabids</taxon>
        <taxon>Cucurbitales</taxon>
        <taxon>Cucurbitaceae</taxon>
        <taxon>Benincaseae</taxon>
        <taxon>Cucumis</taxon>
    </lineage>
</organism>
<evidence type="ECO:0000313" key="1">
    <source>
        <dbReference type="EMBL" id="KAA0049602.1"/>
    </source>
</evidence>
<keyword evidence="2" id="KW-0695">RNA-directed DNA polymerase</keyword>
<dbReference type="AlphaFoldDB" id="A0A5D3CX81"/>
<keyword evidence="2" id="KW-0548">Nucleotidyltransferase</keyword>
<reference evidence="3 4" key="1">
    <citation type="submission" date="2019-08" db="EMBL/GenBank/DDBJ databases">
        <title>Draft genome sequences of two oriental melons (Cucumis melo L. var makuwa).</title>
        <authorList>
            <person name="Kwon S.-Y."/>
        </authorList>
    </citation>
    <scope>NUCLEOTIDE SEQUENCE [LARGE SCALE GENOMIC DNA]</scope>
    <source>
        <strain evidence="4">cv. Chang Bougi</strain>
        <strain evidence="3">cv. SW 3</strain>
        <tissue evidence="2">Leaf</tissue>
    </source>
</reference>
<dbReference type="Proteomes" id="UP000321947">
    <property type="component" value="Unassembled WGS sequence"/>
</dbReference>
<proteinExistence type="predicted"/>